<sequence length="110" mass="12436">MVLAVVEQVLPDEDDMLEYYLGVDTRAAVRHLAGIVPRVLCDAPVYYQLGSGFHDQLERFDTLDCFGRDTGTEDRSVIPAKCRACGPRILWYLVRSSLADDHCIWFVRSG</sequence>
<name>A0A8D8F6J1_CULPI</name>
<dbReference type="AlphaFoldDB" id="A0A8D8F6J1"/>
<dbReference type="EMBL" id="HBUE01042215">
    <property type="protein sequence ID" value="CAG6461172.1"/>
    <property type="molecule type" value="Transcribed_RNA"/>
</dbReference>
<organism evidence="1">
    <name type="scientific">Culex pipiens</name>
    <name type="common">House mosquito</name>
    <dbReference type="NCBI Taxonomy" id="7175"/>
    <lineage>
        <taxon>Eukaryota</taxon>
        <taxon>Metazoa</taxon>
        <taxon>Ecdysozoa</taxon>
        <taxon>Arthropoda</taxon>
        <taxon>Hexapoda</taxon>
        <taxon>Insecta</taxon>
        <taxon>Pterygota</taxon>
        <taxon>Neoptera</taxon>
        <taxon>Endopterygota</taxon>
        <taxon>Diptera</taxon>
        <taxon>Nematocera</taxon>
        <taxon>Culicoidea</taxon>
        <taxon>Culicidae</taxon>
        <taxon>Culicinae</taxon>
        <taxon>Culicini</taxon>
        <taxon>Culex</taxon>
        <taxon>Culex</taxon>
    </lineage>
</organism>
<accession>A0A8D8F6J1</accession>
<protein>
    <submittedName>
        <fullName evidence="1">(northern house mosquito) hypothetical protein</fullName>
    </submittedName>
</protein>
<evidence type="ECO:0000313" key="1">
    <source>
        <dbReference type="EMBL" id="CAG6461172.1"/>
    </source>
</evidence>
<proteinExistence type="predicted"/>
<reference evidence="1" key="1">
    <citation type="submission" date="2021-05" db="EMBL/GenBank/DDBJ databases">
        <authorList>
            <person name="Alioto T."/>
            <person name="Alioto T."/>
            <person name="Gomez Garrido J."/>
        </authorList>
    </citation>
    <scope>NUCLEOTIDE SEQUENCE</scope>
</reference>